<accession>A0A7X1E618</accession>
<evidence type="ECO:0000256" key="1">
    <source>
        <dbReference type="SAM" id="Phobius"/>
    </source>
</evidence>
<dbReference type="AlphaFoldDB" id="A0A7X1E618"/>
<sequence length="136" mass="14483">MDNHKLAYLCCRISLGLGFFMHGAVRLPKLGSFAEGISSEFAETLLSGYPSLAAGFVIPIVEAASGILILLGGKFIRWGLAAGALLMGVLMFGSGLIENWSAVMAQLVHLGIFYLLLINRYTPGPDPEKNLPKASS</sequence>
<feature type="transmembrane region" description="Helical" evidence="1">
    <location>
        <begin position="103"/>
        <end position="121"/>
    </location>
</feature>
<evidence type="ECO:0000313" key="3">
    <source>
        <dbReference type="Proteomes" id="UP000525652"/>
    </source>
</evidence>
<feature type="transmembrane region" description="Helical" evidence="1">
    <location>
        <begin position="7"/>
        <end position="28"/>
    </location>
</feature>
<keyword evidence="3" id="KW-1185">Reference proteome</keyword>
<evidence type="ECO:0000313" key="2">
    <source>
        <dbReference type="EMBL" id="MBC2603739.1"/>
    </source>
</evidence>
<feature type="transmembrane region" description="Helical" evidence="1">
    <location>
        <begin position="78"/>
        <end position="97"/>
    </location>
</feature>
<gene>
    <name evidence="2" type="ORF">H5P30_18325</name>
</gene>
<protein>
    <submittedName>
        <fullName evidence="2">DoxX family protein</fullName>
    </submittedName>
</protein>
<reference evidence="2 3" key="1">
    <citation type="submission" date="2020-07" db="EMBL/GenBank/DDBJ databases">
        <authorList>
            <person name="Feng X."/>
        </authorList>
    </citation>
    <scope>NUCLEOTIDE SEQUENCE [LARGE SCALE GENOMIC DNA]</scope>
    <source>
        <strain evidence="2 3">JCM14086</strain>
    </source>
</reference>
<keyword evidence="1" id="KW-1133">Transmembrane helix</keyword>
<dbReference type="EMBL" id="JACHVA010000131">
    <property type="protein sequence ID" value="MBC2603739.1"/>
    <property type="molecule type" value="Genomic_DNA"/>
</dbReference>
<keyword evidence="1" id="KW-0812">Transmembrane</keyword>
<comment type="caution">
    <text evidence="2">The sequence shown here is derived from an EMBL/GenBank/DDBJ whole genome shotgun (WGS) entry which is preliminary data.</text>
</comment>
<keyword evidence="1" id="KW-0472">Membrane</keyword>
<dbReference type="Proteomes" id="UP000525652">
    <property type="component" value="Unassembled WGS sequence"/>
</dbReference>
<proteinExistence type="predicted"/>
<feature type="transmembrane region" description="Helical" evidence="1">
    <location>
        <begin position="48"/>
        <end position="71"/>
    </location>
</feature>
<organism evidence="2 3">
    <name type="scientific">Puniceicoccus vermicola</name>
    <dbReference type="NCBI Taxonomy" id="388746"/>
    <lineage>
        <taxon>Bacteria</taxon>
        <taxon>Pseudomonadati</taxon>
        <taxon>Verrucomicrobiota</taxon>
        <taxon>Opitutia</taxon>
        <taxon>Puniceicoccales</taxon>
        <taxon>Puniceicoccaceae</taxon>
        <taxon>Puniceicoccus</taxon>
    </lineage>
</organism>
<dbReference type="RefSeq" id="WP_185694360.1">
    <property type="nucleotide sequence ID" value="NZ_JACHVA010000131.1"/>
</dbReference>
<name>A0A7X1E618_9BACT</name>